<sequence length="166" mass="16967">MSVEHLPGTVDDGPLTDPTVASRVVDLVVGEHARADGCVGVLVCDEHHRLRQPVVLTDRVVGRAGCGGSDGVVALLDLLLPAVHRDGGSVLVVRGRPGGGVPDDRDRAWRAEVVTACTRHDVTLLGVLLATRDGVGVLPGLSGPPGPTDVHEGAGVGRPDRLGAAS</sequence>
<reference evidence="2 3" key="1">
    <citation type="submission" date="2020-08" db="EMBL/GenBank/DDBJ databases">
        <title>Genomic Encyclopedia of Type Strains, Phase IV (KMG-V): Genome sequencing to study the core and pangenomes of soil and plant-associated prokaryotes.</title>
        <authorList>
            <person name="Whitman W."/>
        </authorList>
    </citation>
    <scope>NUCLEOTIDE SEQUENCE [LARGE SCALE GENOMIC DNA]</scope>
    <source>
        <strain evidence="2 3">B3ACCR2</strain>
    </source>
</reference>
<comment type="caution">
    <text evidence="2">The sequence shown here is derived from an EMBL/GenBank/DDBJ whole genome shotgun (WGS) entry which is preliminary data.</text>
</comment>
<feature type="region of interest" description="Disordered" evidence="1">
    <location>
        <begin position="139"/>
        <end position="166"/>
    </location>
</feature>
<accession>A0A839PSA7</accession>
<organism evidence="2 3">
    <name type="scientific">Terracoccus luteus</name>
    <dbReference type="NCBI Taxonomy" id="53356"/>
    <lineage>
        <taxon>Bacteria</taxon>
        <taxon>Bacillati</taxon>
        <taxon>Actinomycetota</taxon>
        <taxon>Actinomycetes</taxon>
        <taxon>Micrococcales</taxon>
        <taxon>Intrasporangiaceae</taxon>
        <taxon>Terracoccus</taxon>
    </lineage>
</organism>
<proteinExistence type="predicted"/>
<name>A0A839PSA7_9MICO</name>
<evidence type="ECO:0000313" key="2">
    <source>
        <dbReference type="EMBL" id="MBB2987070.1"/>
    </source>
</evidence>
<evidence type="ECO:0000256" key="1">
    <source>
        <dbReference type="SAM" id="MobiDB-lite"/>
    </source>
</evidence>
<protein>
    <submittedName>
        <fullName evidence="2">Uncharacterized protein</fullName>
    </submittedName>
</protein>
<gene>
    <name evidence="2" type="ORF">FHW14_002235</name>
</gene>
<evidence type="ECO:0000313" key="3">
    <source>
        <dbReference type="Proteomes" id="UP000590811"/>
    </source>
</evidence>
<dbReference type="EMBL" id="JACHVT010000004">
    <property type="protein sequence ID" value="MBB2987070.1"/>
    <property type="molecule type" value="Genomic_DNA"/>
</dbReference>
<dbReference type="RefSeq" id="WP_184510291.1">
    <property type="nucleotide sequence ID" value="NZ_JACHVT010000004.1"/>
</dbReference>
<dbReference type="AlphaFoldDB" id="A0A839PSA7"/>
<dbReference type="Proteomes" id="UP000590811">
    <property type="component" value="Unassembled WGS sequence"/>
</dbReference>